<gene>
    <name evidence="3" type="ORF">KSP39_PZI002145</name>
</gene>
<organism evidence="3 4">
    <name type="scientific">Platanthera zijinensis</name>
    <dbReference type="NCBI Taxonomy" id="2320716"/>
    <lineage>
        <taxon>Eukaryota</taxon>
        <taxon>Viridiplantae</taxon>
        <taxon>Streptophyta</taxon>
        <taxon>Embryophyta</taxon>
        <taxon>Tracheophyta</taxon>
        <taxon>Spermatophyta</taxon>
        <taxon>Magnoliopsida</taxon>
        <taxon>Liliopsida</taxon>
        <taxon>Asparagales</taxon>
        <taxon>Orchidaceae</taxon>
        <taxon>Orchidoideae</taxon>
        <taxon>Orchideae</taxon>
        <taxon>Orchidinae</taxon>
        <taxon>Platanthera</taxon>
    </lineage>
</organism>
<feature type="compositionally biased region" description="Polar residues" evidence="1">
    <location>
        <begin position="134"/>
        <end position="166"/>
    </location>
</feature>
<feature type="compositionally biased region" description="Basic and acidic residues" evidence="1">
    <location>
        <begin position="74"/>
        <end position="88"/>
    </location>
</feature>
<accession>A0AAP0BZ86</accession>
<dbReference type="EMBL" id="JBBWWQ010000002">
    <property type="protein sequence ID" value="KAK8953847.1"/>
    <property type="molecule type" value="Genomic_DNA"/>
</dbReference>
<feature type="region of interest" description="Disordered" evidence="1">
    <location>
        <begin position="74"/>
        <end position="166"/>
    </location>
</feature>
<comment type="caution">
    <text evidence="3">The sequence shown here is derived from an EMBL/GenBank/DDBJ whole genome shotgun (WGS) entry which is preliminary data.</text>
</comment>
<name>A0AAP0BZ86_9ASPA</name>
<sequence length="310" mass="35414">MTRIVFTIPTDWSTVIFEKIKEGIKKPNLARIMSLYLSKEIPDVMQQQPGTKINHMRRMDMRLFSRWDRVLTKEMPEVERQDSPEKSPGHATSTEHPQEEHVRQEVEDQPASTQVQDATIPAIQEEEVRIPAQQVYSPTQTVSTHDQIQEKQVSSPAQDIPNTEQVQGEKLSEQVQEEAQIDLSQDLNTADLSLSLEQCGLNKDSLGDNNYQPTGITCSSTFWWRIPCSCIKEDFACPGRKIITLDDLLGAIKFLAGWKAPQQLCLHRTGLGSRTGTRELYQWLDLLLLLPPLPFLFSFRKRLAKLRMTS</sequence>
<reference evidence="3 4" key="1">
    <citation type="journal article" date="2022" name="Nat. Plants">
        <title>Genomes of leafy and leafless Platanthera orchids illuminate the evolution of mycoheterotrophy.</title>
        <authorList>
            <person name="Li M.H."/>
            <person name="Liu K.W."/>
            <person name="Li Z."/>
            <person name="Lu H.C."/>
            <person name="Ye Q.L."/>
            <person name="Zhang D."/>
            <person name="Wang J.Y."/>
            <person name="Li Y.F."/>
            <person name="Zhong Z.M."/>
            <person name="Liu X."/>
            <person name="Yu X."/>
            <person name="Liu D.K."/>
            <person name="Tu X.D."/>
            <person name="Liu B."/>
            <person name="Hao Y."/>
            <person name="Liao X.Y."/>
            <person name="Jiang Y.T."/>
            <person name="Sun W.H."/>
            <person name="Chen J."/>
            <person name="Chen Y.Q."/>
            <person name="Ai Y."/>
            <person name="Zhai J.W."/>
            <person name="Wu S.S."/>
            <person name="Zhou Z."/>
            <person name="Hsiao Y.Y."/>
            <person name="Wu W.L."/>
            <person name="Chen Y.Y."/>
            <person name="Lin Y.F."/>
            <person name="Hsu J.L."/>
            <person name="Li C.Y."/>
            <person name="Wang Z.W."/>
            <person name="Zhao X."/>
            <person name="Zhong W.Y."/>
            <person name="Ma X.K."/>
            <person name="Ma L."/>
            <person name="Huang J."/>
            <person name="Chen G.Z."/>
            <person name="Huang M.Z."/>
            <person name="Huang L."/>
            <person name="Peng D.H."/>
            <person name="Luo Y.B."/>
            <person name="Zou S.Q."/>
            <person name="Chen S.P."/>
            <person name="Lan S."/>
            <person name="Tsai W.C."/>
            <person name="Van de Peer Y."/>
            <person name="Liu Z.J."/>
        </authorList>
    </citation>
    <scope>NUCLEOTIDE SEQUENCE [LARGE SCALE GENOMIC DNA]</scope>
    <source>
        <strain evidence="3">Lor287</strain>
    </source>
</reference>
<keyword evidence="2" id="KW-1133">Transmembrane helix</keyword>
<evidence type="ECO:0000256" key="2">
    <source>
        <dbReference type="SAM" id="Phobius"/>
    </source>
</evidence>
<feature type="transmembrane region" description="Helical" evidence="2">
    <location>
        <begin position="280"/>
        <end position="299"/>
    </location>
</feature>
<proteinExistence type="predicted"/>
<evidence type="ECO:0000313" key="3">
    <source>
        <dbReference type="EMBL" id="KAK8953847.1"/>
    </source>
</evidence>
<keyword evidence="2" id="KW-0472">Membrane</keyword>
<keyword evidence="2" id="KW-0812">Transmembrane</keyword>
<evidence type="ECO:0000256" key="1">
    <source>
        <dbReference type="SAM" id="MobiDB-lite"/>
    </source>
</evidence>
<protein>
    <submittedName>
        <fullName evidence="3">Uncharacterized protein</fullName>
    </submittedName>
</protein>
<dbReference type="AlphaFoldDB" id="A0AAP0BZ86"/>
<feature type="compositionally biased region" description="Basic and acidic residues" evidence="1">
    <location>
        <begin position="96"/>
        <end position="106"/>
    </location>
</feature>
<keyword evidence="4" id="KW-1185">Reference proteome</keyword>
<dbReference type="Proteomes" id="UP001418222">
    <property type="component" value="Unassembled WGS sequence"/>
</dbReference>
<evidence type="ECO:0000313" key="4">
    <source>
        <dbReference type="Proteomes" id="UP001418222"/>
    </source>
</evidence>